<reference evidence="1 2" key="1">
    <citation type="submission" date="2020-03" db="EMBL/GenBank/DDBJ databases">
        <title>Genomic Encyclopedia of Type Strains, Phase IV (KMG-IV): sequencing the most valuable type-strain genomes for metagenomic binning, comparative biology and taxonomic classification.</title>
        <authorList>
            <person name="Goeker M."/>
        </authorList>
    </citation>
    <scope>NUCLEOTIDE SEQUENCE [LARGE SCALE GENOMIC DNA]</scope>
    <source>
        <strain evidence="1 2">DSM 103870</strain>
    </source>
</reference>
<gene>
    <name evidence="1" type="ORF">FHS82_002367</name>
</gene>
<dbReference type="RefSeq" id="WP_166952925.1">
    <property type="nucleotide sequence ID" value="NZ_JAASQI010000005.1"/>
</dbReference>
<organism evidence="1 2">
    <name type="scientific">Pseudochelatococcus lubricantis</name>
    <dbReference type="NCBI Taxonomy" id="1538102"/>
    <lineage>
        <taxon>Bacteria</taxon>
        <taxon>Pseudomonadati</taxon>
        <taxon>Pseudomonadota</taxon>
        <taxon>Alphaproteobacteria</taxon>
        <taxon>Hyphomicrobiales</taxon>
        <taxon>Chelatococcaceae</taxon>
        <taxon>Pseudochelatococcus</taxon>
    </lineage>
</organism>
<accession>A0ABX0UZY1</accession>
<evidence type="ECO:0000313" key="2">
    <source>
        <dbReference type="Proteomes" id="UP001429580"/>
    </source>
</evidence>
<evidence type="ECO:0008006" key="3">
    <source>
        <dbReference type="Google" id="ProtNLM"/>
    </source>
</evidence>
<keyword evidence="2" id="KW-1185">Reference proteome</keyword>
<sequence>MPTLFRLLVTLGILAGLGYAGMFALATFVTPQQREMSVSIPAERLNR</sequence>
<proteinExistence type="predicted"/>
<dbReference type="EMBL" id="JAASQI010000005">
    <property type="protein sequence ID" value="NIJ58519.1"/>
    <property type="molecule type" value="Genomic_DNA"/>
</dbReference>
<comment type="caution">
    <text evidence="1">The sequence shown here is derived from an EMBL/GenBank/DDBJ whole genome shotgun (WGS) entry which is preliminary data.</text>
</comment>
<dbReference type="Proteomes" id="UP001429580">
    <property type="component" value="Unassembled WGS sequence"/>
</dbReference>
<protein>
    <recommendedName>
        <fullName evidence="3">Histidine kinase</fullName>
    </recommendedName>
</protein>
<name>A0ABX0UZY1_9HYPH</name>
<evidence type="ECO:0000313" key="1">
    <source>
        <dbReference type="EMBL" id="NIJ58519.1"/>
    </source>
</evidence>